<dbReference type="Pfam" id="PF13439">
    <property type="entry name" value="Glyco_transf_4"/>
    <property type="match status" value="1"/>
</dbReference>
<accession>A0AAU9BPQ0</accession>
<dbReference type="InterPro" id="IPR050194">
    <property type="entry name" value="Glycosyltransferase_grp1"/>
</dbReference>
<evidence type="ECO:0000259" key="1">
    <source>
        <dbReference type="Pfam" id="PF00534"/>
    </source>
</evidence>
<evidence type="ECO:0000313" key="3">
    <source>
        <dbReference type="EMBL" id="BCX80688.1"/>
    </source>
</evidence>
<dbReference type="AlphaFoldDB" id="A0AAU9BPQ0"/>
<dbReference type="KEGG" id="mcau:MIT9_P0262"/>
<dbReference type="EC" id="2.4.1.342" evidence="3"/>
<dbReference type="SUPFAM" id="SSF53756">
    <property type="entry name" value="UDP-Glycosyltransferase/glycogen phosphorylase"/>
    <property type="match status" value="1"/>
</dbReference>
<sequence>MDAPAVWFPAVRAGSGADVFTERLCAGLNARGLRAAITWLPHRAEYAPWSVPVPKPPAWANIVHVNSWLHPRFLPQGLPIVSTLHACVHDDALNRYKSRLQSLYHRYWIRPIEAATLRRATRVVAVSRYTAGMAEKAFDVSGIRVIYNGIDCSRFTPIERDHPQHPFRLLYVGNWSRRKGVDLLAPIMEALGDGFELAYTADREGAHERYALPPNCRNLGRLSGESLVTAYQQADALLFPSRLEGFGLVAAEAMACGLPVIAANTSSLPEVVEHEQTGLLCPADAIDAFVQAARTLATDIARWRMMRQAARQRVINLFDASQQVDKYIELYSGTRNITST</sequence>
<feature type="domain" description="Glycosyl transferase family 1" evidence="1">
    <location>
        <begin position="162"/>
        <end position="313"/>
    </location>
</feature>
<feature type="domain" description="Glycosyltransferase subfamily 4-like N-terminal" evidence="2">
    <location>
        <begin position="61"/>
        <end position="154"/>
    </location>
</feature>
<dbReference type="RefSeq" id="WP_317705649.1">
    <property type="nucleotide sequence ID" value="NZ_AP024714.1"/>
</dbReference>
<dbReference type="Gene3D" id="3.40.50.2000">
    <property type="entry name" value="Glycogen Phosphorylase B"/>
    <property type="match status" value="2"/>
</dbReference>
<dbReference type="PANTHER" id="PTHR45947">
    <property type="entry name" value="SULFOQUINOVOSYL TRANSFERASE SQD2"/>
    <property type="match status" value="1"/>
</dbReference>
<dbReference type="Pfam" id="PF00534">
    <property type="entry name" value="Glycos_transf_1"/>
    <property type="match status" value="1"/>
</dbReference>
<organism evidence="3 4">
    <name type="scientific">Methylomarinovum caldicuralii</name>
    <dbReference type="NCBI Taxonomy" id="438856"/>
    <lineage>
        <taxon>Bacteria</taxon>
        <taxon>Pseudomonadati</taxon>
        <taxon>Pseudomonadota</taxon>
        <taxon>Gammaproteobacteria</taxon>
        <taxon>Methylococcales</taxon>
        <taxon>Methylothermaceae</taxon>
        <taxon>Methylomarinovum</taxon>
    </lineage>
</organism>
<dbReference type="InterPro" id="IPR028098">
    <property type="entry name" value="Glyco_trans_4-like_N"/>
</dbReference>
<keyword evidence="3" id="KW-0328">Glycosyltransferase</keyword>
<dbReference type="CDD" id="cd03801">
    <property type="entry name" value="GT4_PimA-like"/>
    <property type="match status" value="1"/>
</dbReference>
<keyword evidence="4" id="KW-1185">Reference proteome</keyword>
<protein>
    <submittedName>
        <fullName evidence="3">Alpha-maltose-1-phosphate synthase</fullName>
        <ecNumber evidence="3">2.4.1.342</ecNumber>
    </submittedName>
</protein>
<evidence type="ECO:0000313" key="4">
    <source>
        <dbReference type="Proteomes" id="UP001321825"/>
    </source>
</evidence>
<dbReference type="GO" id="GO:0016757">
    <property type="term" value="F:glycosyltransferase activity"/>
    <property type="evidence" value="ECO:0007669"/>
    <property type="project" value="UniProtKB-KW"/>
</dbReference>
<evidence type="ECO:0000259" key="2">
    <source>
        <dbReference type="Pfam" id="PF13439"/>
    </source>
</evidence>
<dbReference type="EMBL" id="AP024714">
    <property type="protein sequence ID" value="BCX80688.1"/>
    <property type="molecule type" value="Genomic_DNA"/>
</dbReference>
<dbReference type="Proteomes" id="UP001321825">
    <property type="component" value="Chromosome"/>
</dbReference>
<proteinExistence type="predicted"/>
<dbReference type="InterPro" id="IPR001296">
    <property type="entry name" value="Glyco_trans_1"/>
</dbReference>
<gene>
    <name evidence="3" type="ORF">MIT9_P0262</name>
</gene>
<keyword evidence="3" id="KW-0808">Transferase</keyword>
<dbReference type="PANTHER" id="PTHR45947:SF3">
    <property type="entry name" value="SULFOQUINOVOSYL TRANSFERASE SQD2"/>
    <property type="match status" value="1"/>
</dbReference>
<reference evidence="4" key="1">
    <citation type="journal article" date="2024" name="Int. J. Syst. Evol. Microbiol.">
        <title>Methylomarinovum tepidoasis sp. nov., a moderately thermophilic methanotroph of the family Methylothermaceae isolated from a deep-sea hydrothermal field.</title>
        <authorList>
            <person name="Hirayama H."/>
            <person name="Takaki Y."/>
            <person name="Abe M."/>
            <person name="Miyazaki M."/>
            <person name="Uematsu K."/>
            <person name="Matsui Y."/>
            <person name="Takai K."/>
        </authorList>
    </citation>
    <scope>NUCLEOTIDE SEQUENCE [LARGE SCALE GENOMIC DNA]</scope>
    <source>
        <strain evidence="4">IT-9</strain>
    </source>
</reference>
<name>A0AAU9BPQ0_9GAMM</name>